<comment type="caution">
    <text evidence="6">The sequence shown here is derived from an EMBL/GenBank/DDBJ whole genome shotgun (WGS) entry which is preliminary data.</text>
</comment>
<comment type="similarity">
    <text evidence="2">Belongs to the bacterial solute-binding protein 5 family.</text>
</comment>
<dbReference type="InterPro" id="IPR000914">
    <property type="entry name" value="SBP_5_dom"/>
</dbReference>
<accession>A0A540V6V7</accession>
<dbReference type="GO" id="GO:0043190">
    <property type="term" value="C:ATP-binding cassette (ABC) transporter complex"/>
    <property type="evidence" value="ECO:0007669"/>
    <property type="project" value="InterPro"/>
</dbReference>
<dbReference type="Gene3D" id="3.40.190.10">
    <property type="entry name" value="Periplasmic binding protein-like II"/>
    <property type="match status" value="1"/>
</dbReference>
<feature type="domain" description="Solute-binding protein family 5" evidence="5">
    <location>
        <begin position="114"/>
        <end position="476"/>
    </location>
</feature>
<keyword evidence="4" id="KW-0732">Signal</keyword>
<evidence type="ECO:0000313" key="7">
    <source>
        <dbReference type="Proteomes" id="UP000315753"/>
    </source>
</evidence>
<dbReference type="OrthoDB" id="9796817at2"/>
<dbReference type="GO" id="GO:1904680">
    <property type="term" value="F:peptide transmembrane transporter activity"/>
    <property type="evidence" value="ECO:0007669"/>
    <property type="project" value="TreeGrafter"/>
</dbReference>
<protein>
    <recommendedName>
        <fullName evidence="5">Solute-binding protein family 5 domain-containing protein</fullName>
    </recommendedName>
</protein>
<evidence type="ECO:0000259" key="5">
    <source>
        <dbReference type="Pfam" id="PF00496"/>
    </source>
</evidence>
<dbReference type="GO" id="GO:0030313">
    <property type="term" value="C:cell envelope"/>
    <property type="evidence" value="ECO:0007669"/>
    <property type="project" value="UniProtKB-SubCell"/>
</dbReference>
<reference evidence="6 7" key="1">
    <citation type="submission" date="2019-06" db="EMBL/GenBank/DDBJ databases">
        <title>Genome sequence of Ureibacillus terrenus.</title>
        <authorList>
            <person name="Maclea K.S."/>
            <person name="Simoes M."/>
        </authorList>
    </citation>
    <scope>NUCLEOTIDE SEQUENCE [LARGE SCALE GENOMIC DNA]</scope>
    <source>
        <strain evidence="6 7">ATCC BAA-384</strain>
    </source>
</reference>
<dbReference type="GO" id="GO:0015833">
    <property type="term" value="P:peptide transport"/>
    <property type="evidence" value="ECO:0007669"/>
    <property type="project" value="TreeGrafter"/>
</dbReference>
<evidence type="ECO:0000256" key="1">
    <source>
        <dbReference type="ARBA" id="ARBA00004196"/>
    </source>
</evidence>
<dbReference type="SUPFAM" id="SSF53850">
    <property type="entry name" value="Periplasmic binding protein-like II"/>
    <property type="match status" value="1"/>
</dbReference>
<dbReference type="Gene3D" id="3.10.105.10">
    <property type="entry name" value="Dipeptide-binding Protein, Domain 3"/>
    <property type="match status" value="1"/>
</dbReference>
<name>A0A540V6V7_9BACL</name>
<organism evidence="6 7">
    <name type="scientific">Ureibacillus terrenus</name>
    <dbReference type="NCBI Taxonomy" id="118246"/>
    <lineage>
        <taxon>Bacteria</taxon>
        <taxon>Bacillati</taxon>
        <taxon>Bacillota</taxon>
        <taxon>Bacilli</taxon>
        <taxon>Bacillales</taxon>
        <taxon>Caryophanaceae</taxon>
        <taxon>Ureibacillus</taxon>
    </lineage>
</organism>
<dbReference type="InterPro" id="IPR030678">
    <property type="entry name" value="Peptide/Ni-bd"/>
</dbReference>
<proteinExistence type="inferred from homology"/>
<evidence type="ECO:0000256" key="2">
    <source>
        <dbReference type="ARBA" id="ARBA00005695"/>
    </source>
</evidence>
<dbReference type="PANTHER" id="PTHR30290:SF10">
    <property type="entry name" value="PERIPLASMIC OLIGOPEPTIDE-BINDING PROTEIN-RELATED"/>
    <property type="match status" value="1"/>
</dbReference>
<dbReference type="PANTHER" id="PTHR30290">
    <property type="entry name" value="PERIPLASMIC BINDING COMPONENT OF ABC TRANSPORTER"/>
    <property type="match status" value="1"/>
</dbReference>
<evidence type="ECO:0000313" key="6">
    <source>
        <dbReference type="EMBL" id="TQE92489.1"/>
    </source>
</evidence>
<keyword evidence="3" id="KW-0813">Transport</keyword>
<comment type="subcellular location">
    <subcellularLocation>
        <location evidence="1">Cell envelope</location>
    </subcellularLocation>
</comment>
<sequence>MDFKLFSTMIDNINSVKSIDEKECYMLQRMASGRIALLFFAIFSLLLLSACGDKNANTDSSAERGDGPKSVAIALGHGLDYLGVNPYEDGRENTVLRTVLFEPLVLETETGVFEGALAESWDVDETGTKWTFHLRKNIKFHDGTDFTSKAVKAAFEHYMADRQLAQRLGIAHITIPDDYTVEFTLKRPFAPFLNVVGSFQCTIPSPTSFDEKGNFVEPIGTGPYKIKSHSKEQVEFVANDDYWRGKPKIDNLTVVYIPDPQTTILALESGEVDLIGADGYGIPYSEIKRLQENKDFKVIENPDSSSLEWVAFNMYKAPLNDKKVRQAINYALDREEIAEYVYEGFATPAAGPIGFDDSIPWVDTSIKGYEHDPEKAKLLLAEAGWKEKSPEGYLMKDGQVLEVNFLIQSDRTWKPMGEIIQNQLKEIGIKVNLEMRDNNLIRDLIKKGEFDLAGLGSLGKSTADPYYYFQYYFTTRGLGTVVKGNEKLDSLVSEVVTNINQQERQAIYNGIQRELMEIVPGAFLVHPTKVTIMKKDIEGWEFAGTMDPLRYVYKLSR</sequence>
<dbReference type="Proteomes" id="UP000315753">
    <property type="component" value="Unassembled WGS sequence"/>
</dbReference>
<dbReference type="GO" id="GO:0042597">
    <property type="term" value="C:periplasmic space"/>
    <property type="evidence" value="ECO:0007669"/>
    <property type="project" value="UniProtKB-ARBA"/>
</dbReference>
<dbReference type="AlphaFoldDB" id="A0A540V6V7"/>
<dbReference type="PIRSF" id="PIRSF002741">
    <property type="entry name" value="MppA"/>
    <property type="match status" value="1"/>
</dbReference>
<dbReference type="EMBL" id="VIGD01000001">
    <property type="protein sequence ID" value="TQE92489.1"/>
    <property type="molecule type" value="Genomic_DNA"/>
</dbReference>
<dbReference type="Pfam" id="PF00496">
    <property type="entry name" value="SBP_bac_5"/>
    <property type="match status" value="1"/>
</dbReference>
<gene>
    <name evidence="6" type="ORF">FKZ59_01915</name>
</gene>
<evidence type="ECO:0000256" key="4">
    <source>
        <dbReference type="ARBA" id="ARBA00022729"/>
    </source>
</evidence>
<evidence type="ECO:0000256" key="3">
    <source>
        <dbReference type="ARBA" id="ARBA00022448"/>
    </source>
</evidence>
<dbReference type="InterPro" id="IPR039424">
    <property type="entry name" value="SBP_5"/>
</dbReference>
<keyword evidence="7" id="KW-1185">Reference proteome</keyword>